<comment type="similarity">
    <text evidence="1">Belongs to the mycobacterial PPE family.</text>
</comment>
<dbReference type="RefSeq" id="WP_139805384.1">
    <property type="nucleotide sequence ID" value="NZ_MVHT01000108.1"/>
</dbReference>
<dbReference type="Gene3D" id="1.20.1260.20">
    <property type="entry name" value="PPE superfamily"/>
    <property type="match status" value="1"/>
</dbReference>
<evidence type="ECO:0000256" key="1">
    <source>
        <dbReference type="ARBA" id="ARBA00010652"/>
    </source>
</evidence>
<sequence length="78" mass="7901">MNFSMLPPEINSLRIFAGAGVEPMLAAASAWSGLAEELAAVAESFGEVTSGLAGGAWQGPASVAMAEAATPYVSWLNT</sequence>
<feature type="domain" description="PPE" evidence="2">
    <location>
        <begin position="2"/>
        <end position="77"/>
    </location>
</feature>
<comment type="caution">
    <text evidence="3">The sequence shown here is derived from an EMBL/GenBank/DDBJ whole genome shotgun (WGS) entry which is preliminary data.</text>
</comment>
<dbReference type="EMBL" id="MVHT01000108">
    <property type="protein sequence ID" value="ORA95717.1"/>
    <property type="molecule type" value="Genomic_DNA"/>
</dbReference>
<dbReference type="PANTHER" id="PTHR46766:SF1">
    <property type="entry name" value="GLUTAMINE-RICH PROTEIN 2"/>
    <property type="match status" value="1"/>
</dbReference>
<gene>
    <name evidence="3" type="ORF">BST27_26500</name>
</gene>
<evidence type="ECO:0000313" key="3">
    <source>
        <dbReference type="EMBL" id="ORA95717.1"/>
    </source>
</evidence>
<dbReference type="SUPFAM" id="SSF140459">
    <property type="entry name" value="PE/PPE dimer-like"/>
    <property type="match status" value="1"/>
</dbReference>
<accession>A0A1X0F2V3</accession>
<evidence type="ECO:0000313" key="4">
    <source>
        <dbReference type="Proteomes" id="UP000192739"/>
    </source>
</evidence>
<dbReference type="Pfam" id="PF00823">
    <property type="entry name" value="PPE"/>
    <property type="match status" value="1"/>
</dbReference>
<organism evidence="3 4">
    <name type="scientific">Mycobacterium intermedium</name>
    <dbReference type="NCBI Taxonomy" id="28445"/>
    <lineage>
        <taxon>Bacteria</taxon>
        <taxon>Bacillati</taxon>
        <taxon>Actinomycetota</taxon>
        <taxon>Actinomycetes</taxon>
        <taxon>Mycobacteriales</taxon>
        <taxon>Mycobacteriaceae</taxon>
        <taxon>Mycobacterium</taxon>
        <taxon>Mycobacterium simiae complex</taxon>
    </lineage>
</organism>
<dbReference type="AlphaFoldDB" id="A0A1X0F2V3"/>
<reference evidence="3 4" key="1">
    <citation type="submission" date="2017-02" db="EMBL/GenBank/DDBJ databases">
        <title>The new phylogeny of genus Mycobacterium.</title>
        <authorList>
            <person name="Tortoli E."/>
            <person name="Trovato A."/>
            <person name="Cirillo D.M."/>
        </authorList>
    </citation>
    <scope>NUCLEOTIDE SEQUENCE [LARGE SCALE GENOMIC DNA]</scope>
    <source>
        <strain evidence="3 4">DSM 44049</strain>
    </source>
</reference>
<keyword evidence="4" id="KW-1185">Reference proteome</keyword>
<dbReference type="InterPro" id="IPR038332">
    <property type="entry name" value="PPE_sf"/>
</dbReference>
<dbReference type="PANTHER" id="PTHR46766">
    <property type="entry name" value="GLUTAMINE-RICH PROTEIN 2"/>
    <property type="match status" value="1"/>
</dbReference>
<dbReference type="Proteomes" id="UP000192739">
    <property type="component" value="Unassembled WGS sequence"/>
</dbReference>
<dbReference type="InterPro" id="IPR000030">
    <property type="entry name" value="PPE_dom"/>
</dbReference>
<proteinExistence type="inferred from homology"/>
<dbReference type="GO" id="GO:0052572">
    <property type="term" value="P:response to host immune response"/>
    <property type="evidence" value="ECO:0007669"/>
    <property type="project" value="TreeGrafter"/>
</dbReference>
<name>A0A1X0F2V3_MYCIE</name>
<protein>
    <recommendedName>
        <fullName evidence="2">PPE domain-containing protein</fullName>
    </recommendedName>
</protein>
<feature type="non-terminal residue" evidence="3">
    <location>
        <position position="78"/>
    </location>
</feature>
<evidence type="ECO:0000259" key="2">
    <source>
        <dbReference type="Pfam" id="PF00823"/>
    </source>
</evidence>